<dbReference type="AlphaFoldDB" id="A0A5J9SCB0"/>
<dbReference type="Pfam" id="PF24530">
    <property type="entry name" value="DUF7597"/>
    <property type="match status" value="1"/>
</dbReference>
<gene>
    <name evidence="2" type="ORF">EJB05_57902</name>
</gene>
<feature type="domain" description="DUF7597" evidence="1">
    <location>
        <begin position="2"/>
        <end position="76"/>
    </location>
</feature>
<dbReference type="InterPro" id="IPR056018">
    <property type="entry name" value="DUF7597"/>
</dbReference>
<evidence type="ECO:0000313" key="3">
    <source>
        <dbReference type="Proteomes" id="UP000324897"/>
    </source>
</evidence>
<feature type="non-terminal residue" evidence="2">
    <location>
        <position position="1"/>
    </location>
</feature>
<reference evidence="2 3" key="1">
    <citation type="journal article" date="2019" name="Sci. Rep.">
        <title>A high-quality genome of Eragrostis curvula grass provides insights into Poaceae evolution and supports new strategies to enhance forage quality.</title>
        <authorList>
            <person name="Carballo J."/>
            <person name="Santos B.A.C.M."/>
            <person name="Zappacosta D."/>
            <person name="Garbus I."/>
            <person name="Selva J.P."/>
            <person name="Gallo C.A."/>
            <person name="Diaz A."/>
            <person name="Albertini E."/>
            <person name="Caccamo M."/>
            <person name="Echenique V."/>
        </authorList>
    </citation>
    <scope>NUCLEOTIDE SEQUENCE [LARGE SCALE GENOMIC DNA]</scope>
    <source>
        <strain evidence="3">cv. Victoria</strain>
        <tissue evidence="2">Leaf</tissue>
    </source>
</reference>
<evidence type="ECO:0000313" key="2">
    <source>
        <dbReference type="EMBL" id="TVT96874.1"/>
    </source>
</evidence>
<comment type="caution">
    <text evidence="2">The sequence shown here is derived from an EMBL/GenBank/DDBJ whole genome shotgun (WGS) entry which is preliminary data.</text>
</comment>
<keyword evidence="3" id="KW-1185">Reference proteome</keyword>
<dbReference type="Proteomes" id="UP000324897">
    <property type="component" value="Unassembled WGS sequence"/>
</dbReference>
<dbReference type="PANTHER" id="PTHR33075:SF10">
    <property type="entry name" value="DUF4283 DOMAIN-CONTAINING PROTEIN"/>
    <property type="match status" value="1"/>
</dbReference>
<protein>
    <recommendedName>
        <fullName evidence="1">DUF7597 domain-containing protein</fullName>
    </recommendedName>
</protein>
<evidence type="ECO:0000259" key="1">
    <source>
        <dbReference type="Pfam" id="PF24530"/>
    </source>
</evidence>
<proteinExistence type="predicted"/>
<dbReference type="OrthoDB" id="694614at2759"/>
<dbReference type="Gramene" id="TVT96874">
    <property type="protein sequence ID" value="TVT96874"/>
    <property type="gene ID" value="EJB05_57902"/>
</dbReference>
<organism evidence="2 3">
    <name type="scientific">Eragrostis curvula</name>
    <name type="common">weeping love grass</name>
    <dbReference type="NCBI Taxonomy" id="38414"/>
    <lineage>
        <taxon>Eukaryota</taxon>
        <taxon>Viridiplantae</taxon>
        <taxon>Streptophyta</taxon>
        <taxon>Embryophyta</taxon>
        <taxon>Tracheophyta</taxon>
        <taxon>Spermatophyta</taxon>
        <taxon>Magnoliopsida</taxon>
        <taxon>Liliopsida</taxon>
        <taxon>Poales</taxon>
        <taxon>Poaceae</taxon>
        <taxon>PACMAD clade</taxon>
        <taxon>Chloridoideae</taxon>
        <taxon>Eragrostideae</taxon>
        <taxon>Eragrostidinae</taxon>
        <taxon>Eragrostis</taxon>
    </lineage>
</organism>
<accession>A0A5J9SCB0</accession>
<sequence length="219" mass="24463">LSPAQTIQFVNQIVEYIEVHARKHVILAALQPHGIGIFQLRNACERDILVVTNPHWINNLPVNFVKHDEVPMNYRSVRLLGQLLQWNSDDDNLARVLAYVMIDDPLEVPRSIEIKHGRDLDGEGRSWTVPVYILNSQMADLVPADGEDPPPHNGNPHPFEGPILPGIPDFVINAADQFMAQNNNQGANQGPHVMEQDEVFNGSSVNQAIAQHMFVPAAR</sequence>
<dbReference type="PANTHER" id="PTHR33075">
    <property type="entry name" value="OS02G0499800 PROTEIN"/>
    <property type="match status" value="1"/>
</dbReference>
<dbReference type="EMBL" id="RWGY01001119">
    <property type="protein sequence ID" value="TVT96874.1"/>
    <property type="molecule type" value="Genomic_DNA"/>
</dbReference>
<name>A0A5J9SCB0_9POAL</name>